<dbReference type="AlphaFoldDB" id="A0A1G6MYL0"/>
<evidence type="ECO:0000313" key="1">
    <source>
        <dbReference type="EMBL" id="SDC60678.1"/>
    </source>
</evidence>
<organism evidence="1 2">
    <name type="scientific">Succiniclasticum ruminis</name>
    <dbReference type="NCBI Taxonomy" id="40841"/>
    <lineage>
        <taxon>Bacteria</taxon>
        <taxon>Bacillati</taxon>
        <taxon>Bacillota</taxon>
        <taxon>Negativicutes</taxon>
        <taxon>Acidaminococcales</taxon>
        <taxon>Acidaminococcaceae</taxon>
        <taxon>Succiniclasticum</taxon>
    </lineage>
</organism>
<dbReference type="OrthoDB" id="9794370at2"/>
<dbReference type="RefSeq" id="WP_093730765.1">
    <property type="nucleotide sequence ID" value="NZ_FMYW01000011.1"/>
</dbReference>
<accession>A0A1G6MYL0</accession>
<dbReference type="EMBL" id="FMYW01000011">
    <property type="protein sequence ID" value="SDC60678.1"/>
    <property type="molecule type" value="Genomic_DNA"/>
</dbReference>
<gene>
    <name evidence="1" type="ORF">SAMN04487864_11145</name>
</gene>
<proteinExistence type="predicted"/>
<keyword evidence="2" id="KW-1185">Reference proteome</keyword>
<reference evidence="2" key="1">
    <citation type="submission" date="2016-10" db="EMBL/GenBank/DDBJ databases">
        <authorList>
            <person name="Varghese N."/>
            <person name="Submissions S."/>
        </authorList>
    </citation>
    <scope>NUCLEOTIDE SEQUENCE [LARGE SCALE GENOMIC DNA]</scope>
    <source>
        <strain evidence="2">DSM 11005</strain>
    </source>
</reference>
<sequence>MQLVGSSSGLTKEQFADALRKNALKIFEDWKQLSTKLLMKFKSDVGIEYEKQPKPDTPKNY</sequence>
<name>A0A1G6MYL0_9FIRM</name>
<dbReference type="Proteomes" id="UP000198943">
    <property type="component" value="Unassembled WGS sequence"/>
</dbReference>
<protein>
    <submittedName>
        <fullName evidence="1">Uncharacterized protein</fullName>
    </submittedName>
</protein>
<evidence type="ECO:0000313" key="2">
    <source>
        <dbReference type="Proteomes" id="UP000198943"/>
    </source>
</evidence>